<keyword evidence="1" id="KW-1133">Transmembrane helix</keyword>
<feature type="transmembrane region" description="Helical" evidence="1">
    <location>
        <begin position="201"/>
        <end position="219"/>
    </location>
</feature>
<protein>
    <submittedName>
        <fullName evidence="2">Uncharacterized protein</fullName>
    </submittedName>
</protein>
<dbReference type="EMBL" id="CP144089">
    <property type="protein sequence ID" value="WWD05627.1"/>
    <property type="molecule type" value="Genomic_DNA"/>
</dbReference>
<keyword evidence="3" id="KW-1185">Reference proteome</keyword>
<feature type="transmembrane region" description="Helical" evidence="1">
    <location>
        <begin position="159"/>
        <end position="181"/>
    </location>
</feature>
<dbReference type="AlphaFoldDB" id="A0AAX4KGI8"/>
<keyword evidence="1" id="KW-0472">Membrane</keyword>
<evidence type="ECO:0000256" key="1">
    <source>
        <dbReference type="SAM" id="Phobius"/>
    </source>
</evidence>
<dbReference type="KEGG" id="ker:91102511"/>
<proteinExistence type="predicted"/>
<name>A0AAX4KGI8_9TREE</name>
<sequence>MRTTLFFQRHVGWALQISCLILPVLTALILTFVILSPPIFPTLALYELKGVVYVNSTDTIYEASNSSYSPTRKVRFSILLGPGGGCMKYDHERSICQRTLQFKPSPSYLHLPPDETFIENFPTMGWMAFSHVALVLVGLSVISFSLGPFVPDCYFISTGILWIASMYSPIFVLMGMGFGLLSLDSNLTDVVPKVEGSIRDTVFLVFVIPILIILSTAVITQVCSKIKLEDPPGESADRTRDNVDIELQVQPSIDKCGN</sequence>
<feature type="transmembrane region" description="Helical" evidence="1">
    <location>
        <begin position="12"/>
        <end position="35"/>
    </location>
</feature>
<accession>A0AAX4KGI8</accession>
<organism evidence="2 3">
    <name type="scientific">Kwoniella europaea PYCC6329</name>
    <dbReference type="NCBI Taxonomy" id="1423913"/>
    <lineage>
        <taxon>Eukaryota</taxon>
        <taxon>Fungi</taxon>
        <taxon>Dikarya</taxon>
        <taxon>Basidiomycota</taxon>
        <taxon>Agaricomycotina</taxon>
        <taxon>Tremellomycetes</taxon>
        <taxon>Tremellales</taxon>
        <taxon>Cryptococcaceae</taxon>
        <taxon>Kwoniella</taxon>
    </lineage>
</organism>
<evidence type="ECO:0000313" key="2">
    <source>
        <dbReference type="EMBL" id="WWD05627.1"/>
    </source>
</evidence>
<evidence type="ECO:0000313" key="3">
    <source>
        <dbReference type="Proteomes" id="UP001358614"/>
    </source>
</evidence>
<dbReference type="GeneID" id="91102511"/>
<dbReference type="RefSeq" id="XP_066083594.1">
    <property type="nucleotide sequence ID" value="XM_066227497.1"/>
</dbReference>
<gene>
    <name evidence="2" type="ORF">V865_003708</name>
</gene>
<dbReference type="Proteomes" id="UP001358614">
    <property type="component" value="Chromosome 1"/>
</dbReference>
<keyword evidence="1" id="KW-0812">Transmembrane</keyword>
<feature type="transmembrane region" description="Helical" evidence="1">
    <location>
        <begin position="126"/>
        <end position="147"/>
    </location>
</feature>
<reference evidence="2 3" key="1">
    <citation type="submission" date="2024-01" db="EMBL/GenBank/DDBJ databases">
        <title>Comparative genomics of Cryptococcus and Kwoniella reveals pathogenesis evolution and contrasting modes of karyotype evolution via chromosome fusion or intercentromeric recombination.</title>
        <authorList>
            <person name="Coelho M.A."/>
            <person name="David-Palma M."/>
            <person name="Shea T."/>
            <person name="Bowers K."/>
            <person name="McGinley-Smith S."/>
            <person name="Mohammad A.W."/>
            <person name="Gnirke A."/>
            <person name="Yurkov A.M."/>
            <person name="Nowrousian M."/>
            <person name="Sun S."/>
            <person name="Cuomo C.A."/>
            <person name="Heitman J."/>
        </authorList>
    </citation>
    <scope>NUCLEOTIDE SEQUENCE [LARGE SCALE GENOMIC DNA]</scope>
    <source>
        <strain evidence="2 3">PYCC6329</strain>
    </source>
</reference>